<evidence type="ECO:0000313" key="4">
    <source>
        <dbReference type="Proteomes" id="UP000184693"/>
    </source>
</evidence>
<keyword evidence="3" id="KW-0489">Methyltransferase</keyword>
<dbReference type="InterPro" id="IPR050447">
    <property type="entry name" value="Erg6_SMT_methyltransf"/>
</dbReference>
<dbReference type="Pfam" id="PF08241">
    <property type="entry name" value="Methyltransf_11"/>
    <property type="match status" value="1"/>
</dbReference>
<accession>A0A1N6JGL6</accession>
<dbReference type="CDD" id="cd02440">
    <property type="entry name" value="AdoMet_MTases"/>
    <property type="match status" value="1"/>
</dbReference>
<proteinExistence type="predicted"/>
<organism evidence="3 4">
    <name type="scientific">Paraburkholderia phenazinium</name>
    <dbReference type="NCBI Taxonomy" id="60549"/>
    <lineage>
        <taxon>Bacteria</taxon>
        <taxon>Pseudomonadati</taxon>
        <taxon>Pseudomonadota</taxon>
        <taxon>Betaproteobacteria</taxon>
        <taxon>Burkholderiales</taxon>
        <taxon>Burkholderiaceae</taxon>
        <taxon>Paraburkholderia</taxon>
    </lineage>
</organism>
<dbReference type="PANTHER" id="PTHR44068">
    <property type="entry name" value="ZGC:194242"/>
    <property type="match status" value="1"/>
</dbReference>
<dbReference type="InterPro" id="IPR013216">
    <property type="entry name" value="Methyltransf_11"/>
</dbReference>
<protein>
    <submittedName>
        <fullName evidence="3">Methyltransferase domain-containing protein</fullName>
    </submittedName>
</protein>
<dbReference type="AlphaFoldDB" id="A0A1N6JGL6"/>
<keyword evidence="1 3" id="KW-0808">Transferase</keyword>
<dbReference type="InterPro" id="IPR029063">
    <property type="entry name" value="SAM-dependent_MTases_sf"/>
</dbReference>
<dbReference type="GO" id="GO:0008757">
    <property type="term" value="F:S-adenosylmethionine-dependent methyltransferase activity"/>
    <property type="evidence" value="ECO:0007669"/>
    <property type="project" value="InterPro"/>
</dbReference>
<dbReference type="PANTHER" id="PTHR44068:SF11">
    <property type="entry name" value="GERANYL DIPHOSPHATE 2-C-METHYLTRANSFERASE"/>
    <property type="match status" value="1"/>
</dbReference>
<dbReference type="GO" id="GO:0032259">
    <property type="term" value="P:methylation"/>
    <property type="evidence" value="ECO:0007669"/>
    <property type="project" value="UniProtKB-KW"/>
</dbReference>
<sequence>MDDAAEITRHYERESLVEHLRSALAKSGLGEKQLSARDLAQLDQFHSRGLAATVELAKALPITEATRVVDIGSGLGGPSRYLAETYGCTVHGVDLSQSFVEAATFLAERSGLGGKVTYQRGNALSLPFPADAFDLAWTQHVAMNISDRAALYGETCRVLRSGGHFAIFDVIAASNEPLHFPVPWASVPESSFLVTADEMRTVLAKEGFRITSWTDCTEAGISWFLEREAERKQSSTPPLLALGTVMGPEFGQATVNLRRNLSEGRAALIQAICEKV</sequence>
<reference evidence="3 4" key="1">
    <citation type="submission" date="2016-11" db="EMBL/GenBank/DDBJ databases">
        <authorList>
            <person name="Jaros S."/>
            <person name="Januszkiewicz K."/>
            <person name="Wedrychowicz H."/>
        </authorList>
    </citation>
    <scope>NUCLEOTIDE SEQUENCE [LARGE SCALE GENOMIC DNA]</scope>
    <source>
        <strain evidence="3 4">GAS86</strain>
    </source>
</reference>
<evidence type="ECO:0000259" key="2">
    <source>
        <dbReference type="Pfam" id="PF08241"/>
    </source>
</evidence>
<name>A0A1N6JGL6_9BURK</name>
<dbReference type="SUPFAM" id="SSF53335">
    <property type="entry name" value="S-adenosyl-L-methionine-dependent methyltransferases"/>
    <property type="match status" value="1"/>
</dbReference>
<gene>
    <name evidence="3" type="ORF">SAMN05444168_4386</name>
</gene>
<dbReference type="RefSeq" id="WP_074266484.1">
    <property type="nucleotide sequence ID" value="NZ_FSRM01000002.1"/>
</dbReference>
<dbReference type="Gene3D" id="3.40.50.150">
    <property type="entry name" value="Vaccinia Virus protein VP39"/>
    <property type="match status" value="1"/>
</dbReference>
<evidence type="ECO:0000256" key="1">
    <source>
        <dbReference type="ARBA" id="ARBA00022679"/>
    </source>
</evidence>
<feature type="domain" description="Methyltransferase type 11" evidence="2">
    <location>
        <begin position="69"/>
        <end position="167"/>
    </location>
</feature>
<dbReference type="EMBL" id="FSRM01000002">
    <property type="protein sequence ID" value="SIO43343.1"/>
    <property type="molecule type" value="Genomic_DNA"/>
</dbReference>
<evidence type="ECO:0000313" key="3">
    <source>
        <dbReference type="EMBL" id="SIO43343.1"/>
    </source>
</evidence>
<dbReference type="OrthoDB" id="529208at2"/>
<dbReference type="Proteomes" id="UP000184693">
    <property type="component" value="Unassembled WGS sequence"/>
</dbReference>